<sequence length="521" mass="63509">MLASKMKVLEPVQPKRKIRNREIRGPQIHTFGVIEKKFHSSAAQKNALKCMQREQWLRQAEEDAVQEKFARERLKWEDVTDQKIFINNVKTEINKHLKNEQFDLEARQEQLRQLLSQEEEEYFNLLEQNEETPHQRQEAMKQRAKILKDKREAERLKLVQEKLDQQFRLQCAPLREAQSKRILNEICSERQEQIAMHEEANREKQAVDDMYANLWREDSQKKIANEEQLAKERQQRSKDLATELRKQMAQLDENKQKEEKLKEEELRLLKEQMALQKVEEQQALEEKKKKQQQKKEELDKTLQYRLKRKAKLEQEEIAFDIKMMENLMKDSHSERQTQHQKKRERQEENEKYLTHLRKLLAEEKAREREMQRIIDEDVEKQWQKRLDKWQQEKEARRRLINDVMRIRSRQLMDKLVENNKQREESEREKQEVLQRIEAYKCEQAEEIARQRDKILQYRHDLQGQIYFNKCQLENQKATEAEEHKKEMQTEMELQQKINEALSMPFSNQNTPIHPMRRALSK</sequence>
<keyword evidence="2 7" id="KW-0175">Coiled coil</keyword>
<feature type="coiled-coil region" evidence="7">
    <location>
        <begin position="94"/>
        <end position="156"/>
    </location>
</feature>
<dbReference type="PANTHER" id="PTHR31183:SF1">
    <property type="entry name" value="CILIA- AND FLAGELLA-ASSOCIATED PROTEIN 53"/>
    <property type="match status" value="1"/>
</dbReference>
<evidence type="ECO:0000256" key="6">
    <source>
        <dbReference type="ARBA" id="ARBA00033773"/>
    </source>
</evidence>
<dbReference type="InterPro" id="IPR043597">
    <property type="entry name" value="TPH_dom"/>
</dbReference>
<comment type="similarity">
    <text evidence="5">Belongs to the CFAP53 family.</text>
</comment>
<evidence type="ECO:0000256" key="8">
    <source>
        <dbReference type="SAM" id="MobiDB-lite"/>
    </source>
</evidence>
<accession>A0A812BCN5</accession>
<keyword evidence="3" id="KW-0969">Cilium</keyword>
<dbReference type="Proteomes" id="UP000597762">
    <property type="component" value="Unassembled WGS sequence"/>
</dbReference>
<evidence type="ECO:0000256" key="3">
    <source>
        <dbReference type="ARBA" id="ARBA00023069"/>
    </source>
</evidence>
<feature type="coiled-coil region" evidence="7">
    <location>
        <begin position="216"/>
        <end position="301"/>
    </location>
</feature>
<gene>
    <name evidence="10" type="ORF">SPHA_17436</name>
</gene>
<reference evidence="10" key="1">
    <citation type="submission" date="2021-01" db="EMBL/GenBank/DDBJ databases">
        <authorList>
            <person name="Li R."/>
            <person name="Bekaert M."/>
        </authorList>
    </citation>
    <scope>NUCLEOTIDE SEQUENCE</scope>
    <source>
        <strain evidence="10">Farmed</strain>
    </source>
</reference>
<dbReference type="Pfam" id="PF13868">
    <property type="entry name" value="TPH"/>
    <property type="match status" value="1"/>
</dbReference>
<evidence type="ECO:0000256" key="7">
    <source>
        <dbReference type="SAM" id="Coils"/>
    </source>
</evidence>
<feature type="coiled-coil region" evidence="7">
    <location>
        <begin position="329"/>
        <end position="376"/>
    </location>
</feature>
<dbReference type="OrthoDB" id="75950at2759"/>
<dbReference type="AlphaFoldDB" id="A0A812BCN5"/>
<keyword evidence="11" id="KW-1185">Reference proteome</keyword>
<feature type="coiled-coil region" evidence="7">
    <location>
        <begin position="408"/>
        <end position="442"/>
    </location>
</feature>
<dbReference type="GO" id="GO:0005929">
    <property type="term" value="C:cilium"/>
    <property type="evidence" value="ECO:0007669"/>
    <property type="project" value="UniProtKB-SubCell"/>
</dbReference>
<comment type="subcellular location">
    <subcellularLocation>
        <location evidence="1">Cell projection</location>
        <location evidence="1">Cilium</location>
    </subcellularLocation>
</comment>
<evidence type="ECO:0000256" key="1">
    <source>
        <dbReference type="ARBA" id="ARBA00004138"/>
    </source>
</evidence>
<name>A0A812BCN5_ACAPH</name>
<dbReference type="EMBL" id="CAHIKZ030000622">
    <property type="protein sequence ID" value="CAE1229774.1"/>
    <property type="molecule type" value="Genomic_DNA"/>
</dbReference>
<dbReference type="InterPro" id="IPR043596">
    <property type="entry name" value="CFAP53/TCHP"/>
</dbReference>
<feature type="domain" description="Trichohyalin-plectin-homology" evidence="9">
    <location>
        <begin position="170"/>
        <end position="500"/>
    </location>
</feature>
<organism evidence="10 11">
    <name type="scientific">Acanthosepion pharaonis</name>
    <name type="common">Pharaoh cuttlefish</name>
    <name type="synonym">Sepia pharaonis</name>
    <dbReference type="NCBI Taxonomy" id="158019"/>
    <lineage>
        <taxon>Eukaryota</taxon>
        <taxon>Metazoa</taxon>
        <taxon>Spiralia</taxon>
        <taxon>Lophotrochozoa</taxon>
        <taxon>Mollusca</taxon>
        <taxon>Cephalopoda</taxon>
        <taxon>Coleoidea</taxon>
        <taxon>Decapodiformes</taxon>
        <taxon>Sepiida</taxon>
        <taxon>Sepiina</taxon>
        <taxon>Sepiidae</taxon>
        <taxon>Acanthosepion</taxon>
    </lineage>
</organism>
<evidence type="ECO:0000259" key="9">
    <source>
        <dbReference type="Pfam" id="PF13868"/>
    </source>
</evidence>
<proteinExistence type="inferred from homology"/>
<feature type="region of interest" description="Disordered" evidence="8">
    <location>
        <begin position="502"/>
        <end position="521"/>
    </location>
</feature>
<feature type="coiled-coil region" evidence="7">
    <location>
        <begin position="470"/>
        <end position="497"/>
    </location>
</feature>
<dbReference type="PANTHER" id="PTHR31183">
    <property type="entry name" value="TRICHOPLEIN KERATIN FILAMENT-BINDING PROTEIN FAMILY MEMBER"/>
    <property type="match status" value="1"/>
</dbReference>
<protein>
    <recommendedName>
        <fullName evidence="6">Cilia- and flagella-associated protein 53</fullName>
    </recommendedName>
</protein>
<evidence type="ECO:0000256" key="2">
    <source>
        <dbReference type="ARBA" id="ARBA00023054"/>
    </source>
</evidence>
<evidence type="ECO:0000313" key="10">
    <source>
        <dbReference type="EMBL" id="CAE1229774.1"/>
    </source>
</evidence>
<evidence type="ECO:0000256" key="4">
    <source>
        <dbReference type="ARBA" id="ARBA00023273"/>
    </source>
</evidence>
<keyword evidence="4" id="KW-0966">Cell projection</keyword>
<evidence type="ECO:0000313" key="11">
    <source>
        <dbReference type="Proteomes" id="UP000597762"/>
    </source>
</evidence>
<evidence type="ECO:0000256" key="5">
    <source>
        <dbReference type="ARBA" id="ARBA00033747"/>
    </source>
</evidence>
<comment type="caution">
    <text evidence="10">The sequence shown here is derived from an EMBL/GenBank/DDBJ whole genome shotgun (WGS) entry which is preliminary data.</text>
</comment>